<organism evidence="14">
    <name type="scientific">Anthurium amnicola</name>
    <dbReference type="NCBI Taxonomy" id="1678845"/>
    <lineage>
        <taxon>Eukaryota</taxon>
        <taxon>Viridiplantae</taxon>
        <taxon>Streptophyta</taxon>
        <taxon>Embryophyta</taxon>
        <taxon>Tracheophyta</taxon>
        <taxon>Spermatophyta</taxon>
        <taxon>Magnoliopsida</taxon>
        <taxon>Liliopsida</taxon>
        <taxon>Araceae</taxon>
        <taxon>Pothoideae</taxon>
        <taxon>Potheae</taxon>
        <taxon>Anthurium</taxon>
    </lineage>
</organism>
<comment type="catalytic activity">
    <reaction evidence="1">
        <text>Hydrolysis of (1-&gt;3)-beta-D-glucosidic linkages in (1-&gt;3)-beta-D-glucans.</text>
        <dbReference type="EC" id="3.2.1.39"/>
    </reaction>
</comment>
<evidence type="ECO:0000256" key="5">
    <source>
        <dbReference type="ARBA" id="ARBA00022525"/>
    </source>
</evidence>
<evidence type="ECO:0000256" key="6">
    <source>
        <dbReference type="ARBA" id="ARBA00022729"/>
    </source>
</evidence>
<dbReference type="Gene3D" id="3.20.20.80">
    <property type="entry name" value="Glycosidases"/>
    <property type="match status" value="1"/>
</dbReference>
<dbReference type="GO" id="GO:0005576">
    <property type="term" value="C:extracellular region"/>
    <property type="evidence" value="ECO:0007669"/>
    <property type="project" value="UniProtKB-SubCell"/>
</dbReference>
<keyword evidence="8" id="KW-1015">Disulfide bond</keyword>
<dbReference type="EC" id="3.2.1.39" evidence="4"/>
<dbReference type="GO" id="GO:0005975">
    <property type="term" value="P:carbohydrate metabolic process"/>
    <property type="evidence" value="ECO:0007669"/>
    <property type="project" value="InterPro"/>
</dbReference>
<dbReference type="FunFam" id="1.20.58.1040:FF:000003">
    <property type="entry name" value="glucan endo-1,3-beta-glucosidase 7"/>
    <property type="match status" value="1"/>
</dbReference>
<accession>A0A1D1XWJ7</accession>
<dbReference type="PANTHER" id="PTHR32227">
    <property type="entry name" value="GLUCAN ENDO-1,3-BETA-GLUCOSIDASE BG1-RELATED-RELATED"/>
    <property type="match status" value="1"/>
</dbReference>
<keyword evidence="12" id="KW-0812">Transmembrane</keyword>
<feature type="region of interest" description="Disordered" evidence="11">
    <location>
        <begin position="381"/>
        <end position="400"/>
    </location>
</feature>
<evidence type="ECO:0000256" key="7">
    <source>
        <dbReference type="ARBA" id="ARBA00022801"/>
    </source>
</evidence>
<evidence type="ECO:0000256" key="11">
    <source>
        <dbReference type="SAM" id="MobiDB-lite"/>
    </source>
</evidence>
<feature type="transmembrane region" description="Helical" evidence="12">
    <location>
        <begin position="525"/>
        <end position="558"/>
    </location>
</feature>
<dbReference type="AlphaFoldDB" id="A0A1D1XWJ7"/>
<reference evidence="14" key="1">
    <citation type="submission" date="2015-07" db="EMBL/GenBank/DDBJ databases">
        <title>Transcriptome Assembly of Anthurium amnicola.</title>
        <authorList>
            <person name="Suzuki J."/>
        </authorList>
    </citation>
    <scope>NUCLEOTIDE SEQUENCE</scope>
</reference>
<dbReference type="InterPro" id="IPR000490">
    <property type="entry name" value="Glyco_hydro_17"/>
</dbReference>
<dbReference type="InterPro" id="IPR012946">
    <property type="entry name" value="X8"/>
</dbReference>
<sequence>LLERINCALPSSGFCCCLLLPAMESKCGRCSARFSPATIVLLLVVFSCFLSAKSQRFIGVNYGEVADNLPAPAATARLLQSTSISKIRLYGVNQALIQALANTNVALVIATTNGDIANLAGDPNAAAGWVAANVLPYYPASAISTICVGNEVFLYGDANMAAQLLPAMQNLRAALAAQSLADKIKVSTVHPMSVLAQSDPPSSGTFDPAHGDAMGGILGFLKQTGSPFMINPYPFFAYRSDPRPETLAFCLFQQNQGRFDAGSQKTYTNMFDAQVDAVRSALNRAGFGDVEIVVAETGWPYNGDPNEVGVSVENARAYNGNLVAHLRSMVGTPLMPGKSVDTYLFALYDENLKPGPTSERSFGLYHPGDLSATYDVGLIKSSQSQTNPSPAPAGKKPTGWCVPRTGVTDQQLQANLDYACGQPGVDCAPIQPGGECYMPNTVASHASYAMNQLYQASGKHPWNCDFQQTATVTSKNPSASRRLLDRWLGWLRGTRLHCVASWHTAALAVVTCVVGVHDLRKGMPWLYYSALFAMLYFVDLSLTAFLILMWCLFVYSFLVS</sequence>
<keyword evidence="7" id="KW-0378">Hydrolase</keyword>
<dbReference type="Gene3D" id="1.20.58.1040">
    <property type="match status" value="1"/>
</dbReference>
<dbReference type="Pfam" id="PF00332">
    <property type="entry name" value="Glyco_hydro_17"/>
    <property type="match status" value="1"/>
</dbReference>
<keyword evidence="12" id="KW-1133">Transmembrane helix</keyword>
<keyword evidence="9" id="KW-0326">Glycosidase</keyword>
<comment type="subcellular location">
    <subcellularLocation>
        <location evidence="2">Secreted</location>
    </subcellularLocation>
</comment>
<keyword evidence="5" id="KW-0964">Secreted</keyword>
<keyword evidence="6" id="KW-0732">Signal</keyword>
<name>A0A1D1XWJ7_9ARAE</name>
<evidence type="ECO:0000256" key="4">
    <source>
        <dbReference type="ARBA" id="ARBA00012780"/>
    </source>
</evidence>
<gene>
    <name evidence="14" type="primary">At4g34480_4</name>
    <name evidence="14" type="ORF">g.47122</name>
</gene>
<evidence type="ECO:0000256" key="9">
    <source>
        <dbReference type="ARBA" id="ARBA00023295"/>
    </source>
</evidence>
<evidence type="ECO:0000313" key="14">
    <source>
        <dbReference type="EMBL" id="JAT46759.1"/>
    </source>
</evidence>
<comment type="similarity">
    <text evidence="3 10">Belongs to the glycosyl hydrolase 17 family.</text>
</comment>
<dbReference type="InterPro" id="IPR044965">
    <property type="entry name" value="Glyco_hydro_17_plant"/>
</dbReference>
<dbReference type="FunFam" id="3.20.20.80:FF:000005">
    <property type="entry name" value="Glucan endo-1,3-beta-glucosidase 14"/>
    <property type="match status" value="1"/>
</dbReference>
<dbReference type="SMART" id="SM00768">
    <property type="entry name" value="X8"/>
    <property type="match status" value="1"/>
</dbReference>
<evidence type="ECO:0000256" key="2">
    <source>
        <dbReference type="ARBA" id="ARBA00004613"/>
    </source>
</evidence>
<dbReference type="EMBL" id="GDJX01021177">
    <property type="protein sequence ID" value="JAT46759.1"/>
    <property type="molecule type" value="Transcribed_RNA"/>
</dbReference>
<keyword evidence="12" id="KW-0472">Membrane</keyword>
<feature type="non-terminal residue" evidence="14">
    <location>
        <position position="1"/>
    </location>
</feature>
<dbReference type="GO" id="GO:0042973">
    <property type="term" value="F:glucan endo-1,3-beta-D-glucosidase activity"/>
    <property type="evidence" value="ECO:0007669"/>
    <property type="project" value="UniProtKB-EC"/>
</dbReference>
<evidence type="ECO:0000256" key="8">
    <source>
        <dbReference type="ARBA" id="ARBA00023157"/>
    </source>
</evidence>
<dbReference type="SUPFAM" id="SSF51445">
    <property type="entry name" value="(Trans)glycosidases"/>
    <property type="match status" value="1"/>
</dbReference>
<evidence type="ECO:0000256" key="1">
    <source>
        <dbReference type="ARBA" id="ARBA00000382"/>
    </source>
</evidence>
<evidence type="ECO:0000256" key="12">
    <source>
        <dbReference type="SAM" id="Phobius"/>
    </source>
</evidence>
<evidence type="ECO:0000256" key="3">
    <source>
        <dbReference type="ARBA" id="ARBA00008773"/>
    </source>
</evidence>
<proteinExistence type="inferred from homology"/>
<protein>
    <recommendedName>
        <fullName evidence="4">glucan endo-1,3-beta-D-glucosidase</fullName>
        <ecNumber evidence="4">3.2.1.39</ecNumber>
    </recommendedName>
</protein>
<feature type="domain" description="X8" evidence="13">
    <location>
        <begin position="399"/>
        <end position="500"/>
    </location>
</feature>
<dbReference type="InterPro" id="IPR017853">
    <property type="entry name" value="GH"/>
</dbReference>
<evidence type="ECO:0000256" key="10">
    <source>
        <dbReference type="RuleBase" id="RU004335"/>
    </source>
</evidence>
<evidence type="ECO:0000259" key="13">
    <source>
        <dbReference type="SMART" id="SM00768"/>
    </source>
</evidence>
<dbReference type="Pfam" id="PF07983">
    <property type="entry name" value="X8"/>
    <property type="match status" value="1"/>
</dbReference>